<protein>
    <submittedName>
        <fullName evidence="1">Uncharacterized protein</fullName>
    </submittedName>
</protein>
<evidence type="ECO:0000313" key="2">
    <source>
        <dbReference type="Proteomes" id="UP000469558"/>
    </source>
</evidence>
<evidence type="ECO:0000313" key="1">
    <source>
        <dbReference type="EMBL" id="TVY84675.1"/>
    </source>
</evidence>
<accession>A0A8T9CFW6</accession>
<dbReference type="Proteomes" id="UP000469558">
    <property type="component" value="Unassembled WGS sequence"/>
</dbReference>
<dbReference type="OrthoDB" id="4630416at2759"/>
<sequence>MSYYRDDTITRDGFSCSYGRFCAEPGRVERVQGSSLQSMFLPSINAEGRKRLRESGYLVRGHLKHYGVQFDEKETSGNGTSLMKKGLLAGECDQVPEPLNKLREQMHTEWLESLTPRKTFRLSRVGHGQTITVVGIPLDRHSTYRAGQMRDAASKVSGLHLETSRGPKTQTIFMGWDSTAVSKAAKGHGAKEAEELQATEDERVGERLELHTDYLKTLKRTKTGKKYSPVGKYIIDCEEIESQWPDQADDLGLDIHQTNKPGIFEASFDFGILEGVMMISLENNTLEQYCSQLDRDDESDGDEGGEDEVKMRRRMRLRISKSLPQALKGKLKLHAAEVAHQKSPRLKLHAAAVAHPKSPRLKVPCNVFTN</sequence>
<reference evidence="1 2" key="1">
    <citation type="submission" date="2018-05" db="EMBL/GenBank/DDBJ databases">
        <title>Genome sequencing and assembly of the regulated plant pathogen Lachnellula willkommii and related sister species for the development of diagnostic species identification markers.</title>
        <authorList>
            <person name="Giroux E."/>
            <person name="Bilodeau G."/>
        </authorList>
    </citation>
    <scope>NUCLEOTIDE SEQUENCE [LARGE SCALE GENOMIC DNA]</scope>
    <source>
        <strain evidence="1 2">CBS 268.59</strain>
    </source>
</reference>
<keyword evidence="2" id="KW-1185">Reference proteome</keyword>
<name>A0A8T9CFW6_9HELO</name>
<proteinExistence type="predicted"/>
<comment type="caution">
    <text evidence="1">The sequence shown here is derived from an EMBL/GenBank/DDBJ whole genome shotgun (WGS) entry which is preliminary data.</text>
</comment>
<organism evidence="1 2">
    <name type="scientific">Lachnellula suecica</name>
    <dbReference type="NCBI Taxonomy" id="602035"/>
    <lineage>
        <taxon>Eukaryota</taxon>
        <taxon>Fungi</taxon>
        <taxon>Dikarya</taxon>
        <taxon>Ascomycota</taxon>
        <taxon>Pezizomycotina</taxon>
        <taxon>Leotiomycetes</taxon>
        <taxon>Helotiales</taxon>
        <taxon>Lachnaceae</taxon>
        <taxon>Lachnellula</taxon>
    </lineage>
</organism>
<gene>
    <name evidence="1" type="ORF">LSUE1_G000924</name>
</gene>
<dbReference type="AlphaFoldDB" id="A0A8T9CFW6"/>
<dbReference type="EMBL" id="QGMK01000064">
    <property type="protein sequence ID" value="TVY84675.1"/>
    <property type="molecule type" value="Genomic_DNA"/>
</dbReference>